<dbReference type="SUPFAM" id="SSF52467">
    <property type="entry name" value="DHS-like NAD/FAD-binding domain"/>
    <property type="match status" value="1"/>
</dbReference>
<dbReference type="EMBL" id="QRGP01000001">
    <property type="protein sequence ID" value="RDV06993.1"/>
    <property type="molecule type" value="Genomic_DNA"/>
</dbReference>
<evidence type="ECO:0000256" key="17">
    <source>
        <dbReference type="SAM" id="Phobius"/>
    </source>
</evidence>
<dbReference type="PIRSF" id="PIRSF000204">
    <property type="entry name" value="PNTB"/>
    <property type="match status" value="1"/>
</dbReference>
<feature type="transmembrane region" description="Helical" evidence="17">
    <location>
        <begin position="247"/>
        <end position="265"/>
    </location>
</feature>
<gene>
    <name evidence="19" type="ORF">DXH95_06280</name>
</gene>
<evidence type="ECO:0000256" key="16">
    <source>
        <dbReference type="PIRNR" id="PIRNR000204"/>
    </source>
</evidence>
<keyword evidence="6 16" id="KW-1003">Cell membrane</keyword>
<feature type="transmembrane region" description="Helical" evidence="17">
    <location>
        <begin position="194"/>
        <end position="214"/>
    </location>
</feature>
<dbReference type="GO" id="GO:0008750">
    <property type="term" value="F:proton-translocating NAD(P)+ transhydrogenase activity"/>
    <property type="evidence" value="ECO:0007669"/>
    <property type="project" value="UniProtKB-EC"/>
</dbReference>
<dbReference type="GO" id="GO:0050661">
    <property type="term" value="F:NADP binding"/>
    <property type="evidence" value="ECO:0007669"/>
    <property type="project" value="InterPro"/>
</dbReference>
<feature type="transmembrane region" description="Helical" evidence="17">
    <location>
        <begin position="73"/>
        <end position="93"/>
    </location>
</feature>
<evidence type="ECO:0000259" key="18">
    <source>
        <dbReference type="Pfam" id="PF02233"/>
    </source>
</evidence>
<comment type="similarity">
    <text evidence="3 16">Belongs to the PNT beta subunit family.</text>
</comment>
<organism evidence="19 20">
    <name type="scientific">Sphingorhabdus pulchriflava</name>
    <dbReference type="NCBI Taxonomy" id="2292257"/>
    <lineage>
        <taxon>Bacteria</taxon>
        <taxon>Pseudomonadati</taxon>
        <taxon>Pseudomonadota</taxon>
        <taxon>Alphaproteobacteria</taxon>
        <taxon>Sphingomonadales</taxon>
        <taxon>Sphingomonadaceae</taxon>
        <taxon>Sphingorhabdus</taxon>
    </lineage>
</organism>
<evidence type="ECO:0000256" key="5">
    <source>
        <dbReference type="ARBA" id="ARBA00014581"/>
    </source>
</evidence>
<reference evidence="20" key="1">
    <citation type="submission" date="2018-08" db="EMBL/GenBank/DDBJ databases">
        <authorList>
            <person name="Kim S.-J."/>
            <person name="Jung G.-Y."/>
        </authorList>
    </citation>
    <scope>NUCLEOTIDE SEQUENCE [LARGE SCALE GENOMIC DNA]</scope>
    <source>
        <strain evidence="20">GY_G</strain>
    </source>
</reference>
<dbReference type="Gene3D" id="3.40.50.1220">
    <property type="entry name" value="TPP-binding domain"/>
    <property type="match status" value="1"/>
</dbReference>
<evidence type="ECO:0000256" key="13">
    <source>
        <dbReference type="ARBA" id="ARBA00023136"/>
    </source>
</evidence>
<comment type="caution">
    <text evidence="19">The sequence shown here is derived from an EMBL/GenBank/DDBJ whole genome shotgun (WGS) entry which is preliminary data.</text>
</comment>
<name>A0A371BHV5_9SPHN</name>
<evidence type="ECO:0000256" key="8">
    <source>
        <dbReference type="ARBA" id="ARBA00022692"/>
    </source>
</evidence>
<dbReference type="PANTHER" id="PTHR44758">
    <property type="entry name" value="NAD(P) TRANSHYDROGENASE SUBUNIT BETA"/>
    <property type="match status" value="1"/>
</dbReference>
<feature type="transmembrane region" description="Helical" evidence="17">
    <location>
        <begin position="220"/>
        <end position="240"/>
    </location>
</feature>
<comment type="catalytic activity">
    <reaction evidence="14 16">
        <text>NAD(+) + NADPH + H(+)(in) = NADH + NADP(+) + H(+)(out)</text>
        <dbReference type="Rhea" id="RHEA:47992"/>
        <dbReference type="ChEBI" id="CHEBI:15378"/>
        <dbReference type="ChEBI" id="CHEBI:57540"/>
        <dbReference type="ChEBI" id="CHEBI:57783"/>
        <dbReference type="ChEBI" id="CHEBI:57945"/>
        <dbReference type="ChEBI" id="CHEBI:58349"/>
        <dbReference type="EC" id="7.1.1.1"/>
    </reaction>
</comment>
<dbReference type="Proteomes" id="UP000263833">
    <property type="component" value="Unassembled WGS sequence"/>
</dbReference>
<dbReference type="RefSeq" id="WP_115548540.1">
    <property type="nucleotide sequence ID" value="NZ_QRGP01000001.1"/>
</dbReference>
<evidence type="ECO:0000256" key="14">
    <source>
        <dbReference type="ARBA" id="ARBA00048202"/>
    </source>
</evidence>
<evidence type="ECO:0000256" key="7">
    <source>
        <dbReference type="ARBA" id="ARBA00022519"/>
    </source>
</evidence>
<evidence type="ECO:0000256" key="11">
    <source>
        <dbReference type="ARBA" id="ARBA00022989"/>
    </source>
</evidence>
<evidence type="ECO:0000313" key="20">
    <source>
        <dbReference type="Proteomes" id="UP000263833"/>
    </source>
</evidence>
<evidence type="ECO:0000256" key="10">
    <source>
        <dbReference type="ARBA" id="ARBA00022967"/>
    </source>
</evidence>
<accession>A0A371BHV5</accession>
<keyword evidence="9 16" id="KW-0521">NADP</keyword>
<feature type="domain" description="NADP transhydrogenase beta-like" evidence="18">
    <location>
        <begin position="12"/>
        <end position="494"/>
    </location>
</feature>
<dbReference type="InterPro" id="IPR012136">
    <property type="entry name" value="NADH_DH_b"/>
</dbReference>
<dbReference type="Pfam" id="PF02233">
    <property type="entry name" value="PNTB"/>
    <property type="match status" value="1"/>
</dbReference>
<comment type="function">
    <text evidence="1 16">The transhydrogenation between NADH and NADP is coupled to respiration and ATP hydrolysis and functions as a proton pump across the membrane.</text>
</comment>
<keyword evidence="13 16" id="KW-0472">Membrane</keyword>
<protein>
    <recommendedName>
        <fullName evidence="5 16">NAD(P) transhydrogenase subunit beta</fullName>
        <ecNumber evidence="4 16">7.1.1.1</ecNumber>
    </recommendedName>
    <alternativeName>
        <fullName evidence="16">Nicotinamide nucleotide transhydrogenase subunit beta</fullName>
    </alternativeName>
</protein>
<dbReference type="GO" id="GO:0005886">
    <property type="term" value="C:plasma membrane"/>
    <property type="evidence" value="ECO:0007669"/>
    <property type="project" value="UniProtKB-SubCell"/>
</dbReference>
<evidence type="ECO:0000256" key="3">
    <source>
        <dbReference type="ARBA" id="ARBA00007919"/>
    </source>
</evidence>
<keyword evidence="12 16" id="KW-0520">NAD</keyword>
<dbReference type="InterPro" id="IPR029035">
    <property type="entry name" value="DHS-like_NAD/FAD-binding_dom"/>
</dbReference>
<comment type="subunit">
    <text evidence="15">Complex of an alpha and a beta chain; in Rhodospirillum, the alpha chain seems to be made of two subunits.</text>
</comment>
<evidence type="ECO:0000256" key="12">
    <source>
        <dbReference type="ARBA" id="ARBA00023027"/>
    </source>
</evidence>
<dbReference type="OrthoDB" id="9763786at2"/>
<evidence type="ECO:0000256" key="15">
    <source>
        <dbReference type="ARBA" id="ARBA00066047"/>
    </source>
</evidence>
<evidence type="ECO:0000313" key="19">
    <source>
        <dbReference type="EMBL" id="RDV06993.1"/>
    </source>
</evidence>
<sequence length="498" mass="52392">MEHAAVPAWALLAYLVSGVFFILALRGLSSPVSSRRGNRFGMAGMLIAVVTTLVTHVPMIQGDNFNSYHGPDFGAIAWVLGAIGLGAVIGLTTARKIAMTDMPQLVAAFHSLVGLAAVLVAAAAFLNPASFGILATPEEFMDPTEFAKLGLINPVSRIEMGLGVAIGAITFSGSVIAFLKLAGKMSGAPILLPMRHVINLGTLAAILGLTAYFVVDQSPWIFWTITALSFIIGFLLIIPIGGADMPVVVSMLNSYSGWAAAAMGFTLHNSAMIITGALVGSSGAILSYIMCKAMNRSFISVIAGGFGADSGAAAGGAAKVDRPWKRGSAEDAAYMMSQAESVIIVPGYGMAVAQAQHALREMADLLKKEGVSVKYAIHPVAGRMPGHMNVLLAEANVPYDEVFELEDINSEFAQTDVAFIIGANDVVNPAAKTDKSSPIYGMPVFDVDKAKTVFFIKRSMGGVGYAGVDNDVFYMDQTMMLLADAKKMVDDIVKALQH</sequence>
<keyword evidence="7 16" id="KW-0997">Cell inner membrane</keyword>
<feature type="transmembrane region" description="Helical" evidence="17">
    <location>
        <begin position="160"/>
        <end position="182"/>
    </location>
</feature>
<keyword evidence="10 16" id="KW-1278">Translocase</keyword>
<dbReference type="PANTHER" id="PTHR44758:SF1">
    <property type="entry name" value="NAD(P) TRANSHYDROGENASE SUBUNIT BETA"/>
    <property type="match status" value="1"/>
</dbReference>
<keyword evidence="11 17" id="KW-1133">Transmembrane helix</keyword>
<comment type="subcellular location">
    <subcellularLocation>
        <location evidence="2">Cell inner membrane</location>
        <topology evidence="2">Multi-pass membrane protein</topology>
    </subcellularLocation>
</comment>
<evidence type="ECO:0000256" key="6">
    <source>
        <dbReference type="ARBA" id="ARBA00022475"/>
    </source>
</evidence>
<feature type="transmembrane region" description="Helical" evidence="17">
    <location>
        <begin position="6"/>
        <end position="28"/>
    </location>
</feature>
<dbReference type="InterPro" id="IPR034300">
    <property type="entry name" value="PNTB-like"/>
</dbReference>
<proteinExistence type="inferred from homology"/>
<evidence type="ECO:0000256" key="4">
    <source>
        <dbReference type="ARBA" id="ARBA00012943"/>
    </source>
</evidence>
<evidence type="ECO:0000256" key="9">
    <source>
        <dbReference type="ARBA" id="ARBA00022857"/>
    </source>
</evidence>
<feature type="transmembrane region" description="Helical" evidence="17">
    <location>
        <begin position="271"/>
        <end position="291"/>
    </location>
</feature>
<dbReference type="AlphaFoldDB" id="A0A371BHV5"/>
<evidence type="ECO:0000256" key="1">
    <source>
        <dbReference type="ARBA" id="ARBA00003943"/>
    </source>
</evidence>
<feature type="transmembrane region" description="Helical" evidence="17">
    <location>
        <begin position="105"/>
        <end position="126"/>
    </location>
</feature>
<keyword evidence="20" id="KW-1185">Reference proteome</keyword>
<feature type="transmembrane region" description="Helical" evidence="17">
    <location>
        <begin position="40"/>
        <end position="61"/>
    </location>
</feature>
<dbReference type="FunFam" id="3.40.50.1220:FF:000002">
    <property type="entry name" value="NAD(P) transhydrogenase subunit beta"/>
    <property type="match status" value="1"/>
</dbReference>
<keyword evidence="8 17" id="KW-0812">Transmembrane</keyword>
<dbReference type="EC" id="7.1.1.1" evidence="4 16"/>
<evidence type="ECO:0000256" key="2">
    <source>
        <dbReference type="ARBA" id="ARBA00004429"/>
    </source>
</evidence>